<dbReference type="SMART" id="SM00780">
    <property type="entry name" value="PIG-X"/>
    <property type="match status" value="1"/>
</dbReference>
<keyword evidence="7 11" id="KW-0256">Endoplasmic reticulum</keyword>
<evidence type="ECO:0000256" key="4">
    <source>
        <dbReference type="ARBA" id="ARBA00020410"/>
    </source>
</evidence>
<dbReference type="EMBL" id="JAUIRO010000004">
    <property type="protein sequence ID" value="KAK0718357.1"/>
    <property type="molecule type" value="Genomic_DNA"/>
</dbReference>
<accession>A0AA40DYI4</accession>
<evidence type="ECO:0000256" key="2">
    <source>
        <dbReference type="ARBA" id="ARBA00004687"/>
    </source>
</evidence>
<evidence type="ECO:0000256" key="8">
    <source>
        <dbReference type="ARBA" id="ARBA00022989"/>
    </source>
</evidence>
<dbReference type="GeneID" id="85325372"/>
<evidence type="ECO:0000256" key="3">
    <source>
        <dbReference type="ARBA" id="ARBA00010345"/>
    </source>
</evidence>
<reference evidence="12" key="1">
    <citation type="submission" date="2023-06" db="EMBL/GenBank/DDBJ databases">
        <title>Genome-scale phylogeny and comparative genomics of the fungal order Sordariales.</title>
        <authorList>
            <consortium name="Lawrence Berkeley National Laboratory"/>
            <person name="Hensen N."/>
            <person name="Bonometti L."/>
            <person name="Westerberg I."/>
            <person name="Brannstrom I.O."/>
            <person name="Guillou S."/>
            <person name="Cros-Aarteil S."/>
            <person name="Calhoun S."/>
            <person name="Haridas S."/>
            <person name="Kuo A."/>
            <person name="Mondo S."/>
            <person name="Pangilinan J."/>
            <person name="Riley R."/>
            <person name="LaButti K."/>
            <person name="Andreopoulos B."/>
            <person name="Lipzen A."/>
            <person name="Chen C."/>
            <person name="Yanf M."/>
            <person name="Daum C."/>
            <person name="Ng V."/>
            <person name="Clum A."/>
            <person name="Steindorff A."/>
            <person name="Ohm R."/>
            <person name="Martin F."/>
            <person name="Silar P."/>
            <person name="Natvig D."/>
            <person name="Lalanne C."/>
            <person name="Gautier V."/>
            <person name="Ament-velasquez S.L."/>
            <person name="Kruys A."/>
            <person name="Hutchinson M.I."/>
            <person name="Powell A.J."/>
            <person name="Barry K."/>
            <person name="Miller A.N."/>
            <person name="Grigoriev I.V."/>
            <person name="Debuchy R."/>
            <person name="Gladieux P."/>
            <person name="Thoren M.H."/>
            <person name="Johannesson H."/>
        </authorList>
    </citation>
    <scope>NUCLEOTIDE SEQUENCE</scope>
    <source>
        <strain evidence="12">SMH2392-1A</strain>
    </source>
</reference>
<dbReference type="Pfam" id="PF08320">
    <property type="entry name" value="PIG-X"/>
    <property type="match status" value="1"/>
</dbReference>
<comment type="similarity">
    <text evidence="3 11">Belongs to the PIGX family.</text>
</comment>
<dbReference type="Proteomes" id="UP001172101">
    <property type="component" value="Unassembled WGS sequence"/>
</dbReference>
<comment type="pathway">
    <text evidence="2 11">Glycolipid biosynthesis; glycosylphosphatidylinositol-anchor biosynthesis.</text>
</comment>
<keyword evidence="13" id="KW-1185">Reference proteome</keyword>
<dbReference type="RefSeq" id="XP_060297150.1">
    <property type="nucleotide sequence ID" value="XM_060442102.1"/>
</dbReference>
<dbReference type="PANTHER" id="PTHR28533:SF1">
    <property type="entry name" value="PROTEIN PBN1"/>
    <property type="match status" value="1"/>
</dbReference>
<keyword evidence="9" id="KW-0472">Membrane</keyword>
<keyword evidence="10" id="KW-0325">Glycoprotein</keyword>
<evidence type="ECO:0000256" key="7">
    <source>
        <dbReference type="ARBA" id="ARBA00022824"/>
    </source>
</evidence>
<dbReference type="AlphaFoldDB" id="A0AA40DYI4"/>
<comment type="subcellular location">
    <subcellularLocation>
        <location evidence="11">Endoplasmic reticulum membrane</location>
        <topology evidence="11">Single-pass membrane protein</topology>
    </subcellularLocation>
    <subcellularLocation>
        <location evidence="1">Endoplasmic reticulum membrane</location>
        <topology evidence="1">Single-pass type III membrane protein</topology>
    </subcellularLocation>
</comment>
<keyword evidence="6" id="KW-0812">Transmembrane</keyword>
<evidence type="ECO:0000256" key="1">
    <source>
        <dbReference type="ARBA" id="ARBA00004643"/>
    </source>
</evidence>
<evidence type="ECO:0000256" key="10">
    <source>
        <dbReference type="ARBA" id="ARBA00023180"/>
    </source>
</evidence>
<protein>
    <recommendedName>
        <fullName evidence="4 11">Protein PBN1</fullName>
    </recommendedName>
</protein>
<dbReference type="InterPro" id="IPR042322">
    <property type="entry name" value="Pbn1"/>
</dbReference>
<dbReference type="PANTHER" id="PTHR28533">
    <property type="entry name" value="PROTEIN PBN1"/>
    <property type="match status" value="1"/>
</dbReference>
<dbReference type="GO" id="GO:0005789">
    <property type="term" value="C:endoplasmic reticulum membrane"/>
    <property type="evidence" value="ECO:0007669"/>
    <property type="project" value="UniProtKB-SubCell"/>
</dbReference>
<sequence length="502" mass="55034">MRERITFVQKLGDSIDPSTLKVTDGVLSGPEVQAVLEDRLTIALDELPTELHTLLNSVHELHVRWVSPVAYEAVSPLLSRLPPGFHLFFTPARGDVDASDNLCPTLAHVFGDIACSTPADSFTPLQNDRFSHSSAFQYFQPLESLSHFIAYAQDQLCPPSDALCAARLNSLVLASSLDLSYDTISHTLKITALWPYQKQAVHAISWPELRTEVGVLSGEIPPNLEPHEVGLAGLLTVLGQDTKPSATMFAVPSRHRDAESKFSARFLEPTGTHPTLQIQLESNKPPSGGSYCSAHAYFTLPKSIFADKYQLADDLFLASKNLTALRYISQPVDLEAPEYVMKQWGSAVLLELSPPKSDKPQPWTTEVPLHLRYLAPSPGGYENIQVPYPAVFWACTAEEGTKFPTNPFERVNLGYDGLFGPRTVFWHVDPRPVSGSNRITNTIKVPVLDLDKAGWVNGVTAITVLVGFAWVAWKLAAVYVKSGYGSAPSSGTSSQIGDKKRQ</sequence>
<evidence type="ECO:0000256" key="9">
    <source>
        <dbReference type="ARBA" id="ARBA00023136"/>
    </source>
</evidence>
<evidence type="ECO:0000256" key="11">
    <source>
        <dbReference type="RuleBase" id="RU366056"/>
    </source>
</evidence>
<keyword evidence="8" id="KW-1133">Transmembrane helix</keyword>
<dbReference type="InterPro" id="IPR013233">
    <property type="entry name" value="PIG-X/PBN1"/>
</dbReference>
<proteinExistence type="inferred from homology"/>
<dbReference type="GO" id="GO:1990529">
    <property type="term" value="C:glycosylphosphatidylinositol-mannosyltransferase I complex"/>
    <property type="evidence" value="ECO:0007669"/>
    <property type="project" value="TreeGrafter"/>
</dbReference>
<comment type="caution">
    <text evidence="12">The sequence shown here is derived from an EMBL/GenBank/DDBJ whole genome shotgun (WGS) entry which is preliminary data.</text>
</comment>
<evidence type="ECO:0000313" key="12">
    <source>
        <dbReference type="EMBL" id="KAK0718357.1"/>
    </source>
</evidence>
<organism evidence="12 13">
    <name type="scientific">Lasiosphaeria miniovina</name>
    <dbReference type="NCBI Taxonomy" id="1954250"/>
    <lineage>
        <taxon>Eukaryota</taxon>
        <taxon>Fungi</taxon>
        <taxon>Dikarya</taxon>
        <taxon>Ascomycota</taxon>
        <taxon>Pezizomycotina</taxon>
        <taxon>Sordariomycetes</taxon>
        <taxon>Sordariomycetidae</taxon>
        <taxon>Sordariales</taxon>
        <taxon>Lasiosphaeriaceae</taxon>
        <taxon>Lasiosphaeria</taxon>
    </lineage>
</organism>
<keyword evidence="5 11" id="KW-0337">GPI-anchor biosynthesis</keyword>
<name>A0AA40DYI4_9PEZI</name>
<evidence type="ECO:0000256" key="5">
    <source>
        <dbReference type="ARBA" id="ARBA00022502"/>
    </source>
</evidence>
<dbReference type="GO" id="GO:0006506">
    <property type="term" value="P:GPI anchor biosynthetic process"/>
    <property type="evidence" value="ECO:0007669"/>
    <property type="project" value="UniProtKB-KW"/>
</dbReference>
<evidence type="ECO:0000256" key="6">
    <source>
        <dbReference type="ARBA" id="ARBA00022692"/>
    </source>
</evidence>
<evidence type="ECO:0000313" key="13">
    <source>
        <dbReference type="Proteomes" id="UP001172101"/>
    </source>
</evidence>
<comment type="function">
    <text evidence="11">Required for proper folding and/or the stability of a subset of proteins in the endoplasmic reticulum. Component of glycosylphosphatidylinositol-mannosyltransferase 1 which transfers the first of the 4 mannoses in the GPI-anchor precursors during GPI-anchor biosynthesis. Probably acts by stabilizing the mannosyltransferase GPI14.</text>
</comment>
<dbReference type="GO" id="GO:0000030">
    <property type="term" value="F:mannosyltransferase activity"/>
    <property type="evidence" value="ECO:0007669"/>
    <property type="project" value="TreeGrafter"/>
</dbReference>
<gene>
    <name evidence="12" type="ORF">B0T26DRAFT_712969</name>
</gene>